<keyword evidence="4 5" id="KW-0472">Membrane</keyword>
<gene>
    <name evidence="7" type="ORF">H8S34_07050</name>
</gene>
<evidence type="ECO:0000256" key="3">
    <source>
        <dbReference type="ARBA" id="ARBA00022989"/>
    </source>
</evidence>
<evidence type="ECO:0000256" key="2">
    <source>
        <dbReference type="ARBA" id="ARBA00022692"/>
    </source>
</evidence>
<dbReference type="InterPro" id="IPR012340">
    <property type="entry name" value="NA-bd_OB-fold"/>
</dbReference>
<keyword evidence="2 5" id="KW-0812">Transmembrane</keyword>
<protein>
    <submittedName>
        <fullName evidence="7">NfeD family protein</fullName>
    </submittedName>
</protein>
<dbReference type="RefSeq" id="WP_101691798.1">
    <property type="nucleotide sequence ID" value="NZ_JACOPR010000003.1"/>
</dbReference>
<dbReference type="PANTHER" id="PTHR33507:SF3">
    <property type="entry name" value="INNER MEMBRANE PROTEIN YBBJ"/>
    <property type="match status" value="1"/>
</dbReference>
<dbReference type="InterPro" id="IPR002810">
    <property type="entry name" value="NfeD-like_C"/>
</dbReference>
<dbReference type="InterPro" id="IPR052165">
    <property type="entry name" value="Membrane_assoc_protease"/>
</dbReference>
<comment type="subcellular location">
    <subcellularLocation>
        <location evidence="1">Membrane</location>
        <topology evidence="1">Multi-pass membrane protein</topology>
    </subcellularLocation>
</comment>
<evidence type="ECO:0000313" key="8">
    <source>
        <dbReference type="Proteomes" id="UP000660021"/>
    </source>
</evidence>
<organism evidence="7 8">
    <name type="scientific">Pseudoflavonifractor hominis</name>
    <dbReference type="NCBI Taxonomy" id="2763059"/>
    <lineage>
        <taxon>Bacteria</taxon>
        <taxon>Bacillati</taxon>
        <taxon>Bacillota</taxon>
        <taxon>Clostridia</taxon>
        <taxon>Eubacteriales</taxon>
        <taxon>Oscillospiraceae</taxon>
        <taxon>Pseudoflavonifractor</taxon>
    </lineage>
</organism>
<evidence type="ECO:0000256" key="4">
    <source>
        <dbReference type="ARBA" id="ARBA00023136"/>
    </source>
</evidence>
<keyword evidence="3 5" id="KW-1133">Transmembrane helix</keyword>
<feature type="domain" description="NfeD-like C-terminal" evidence="6">
    <location>
        <begin position="82"/>
        <end position="142"/>
    </location>
</feature>
<evidence type="ECO:0000256" key="1">
    <source>
        <dbReference type="ARBA" id="ARBA00004141"/>
    </source>
</evidence>
<accession>A0ABR7HT05</accession>
<dbReference type="Gene3D" id="2.40.50.140">
    <property type="entry name" value="Nucleic acid-binding proteins"/>
    <property type="match status" value="1"/>
</dbReference>
<dbReference type="SUPFAM" id="SSF141322">
    <property type="entry name" value="NfeD domain-like"/>
    <property type="match status" value="1"/>
</dbReference>
<sequence length="152" mass="16161">MLPTILWLVALVVFLVVEGLTVGLVSIWFSAGALAALLLSLGVENIWAQIACFLAVSALCLAAFRPMALKYLNPSRRTPTNADRVLGMEGVVTQAIDNLRSTGTVQVRGMDWSARSAGEETIPAGTRVRVVRMEGVKLFVEPVGAPAAVSQP</sequence>
<reference evidence="7 8" key="1">
    <citation type="submission" date="2020-08" db="EMBL/GenBank/DDBJ databases">
        <title>Genome public.</title>
        <authorList>
            <person name="Liu C."/>
            <person name="Sun Q."/>
        </authorList>
    </citation>
    <scope>NUCLEOTIDE SEQUENCE [LARGE SCALE GENOMIC DNA]</scope>
    <source>
        <strain evidence="7 8">New-38</strain>
    </source>
</reference>
<keyword evidence="8" id="KW-1185">Reference proteome</keyword>
<evidence type="ECO:0000256" key="5">
    <source>
        <dbReference type="SAM" id="Phobius"/>
    </source>
</evidence>
<dbReference type="Proteomes" id="UP000660021">
    <property type="component" value="Unassembled WGS sequence"/>
</dbReference>
<evidence type="ECO:0000259" key="6">
    <source>
        <dbReference type="Pfam" id="PF01957"/>
    </source>
</evidence>
<evidence type="ECO:0000313" key="7">
    <source>
        <dbReference type="EMBL" id="MBC5730591.1"/>
    </source>
</evidence>
<proteinExistence type="predicted"/>
<feature type="transmembrane region" description="Helical" evidence="5">
    <location>
        <begin position="45"/>
        <end position="64"/>
    </location>
</feature>
<name>A0ABR7HT05_9FIRM</name>
<dbReference type="EMBL" id="JACOPR010000003">
    <property type="protein sequence ID" value="MBC5730591.1"/>
    <property type="molecule type" value="Genomic_DNA"/>
</dbReference>
<dbReference type="Pfam" id="PF01957">
    <property type="entry name" value="NfeD"/>
    <property type="match status" value="1"/>
</dbReference>
<comment type="caution">
    <text evidence="7">The sequence shown here is derived from an EMBL/GenBank/DDBJ whole genome shotgun (WGS) entry which is preliminary data.</text>
</comment>
<dbReference type="PANTHER" id="PTHR33507">
    <property type="entry name" value="INNER MEMBRANE PROTEIN YBBJ"/>
    <property type="match status" value="1"/>
</dbReference>